<name>A0A3L6L594_9TRYP</name>
<dbReference type="EMBL" id="QSBY01000007">
    <property type="protein sequence ID" value="RHW71296.1"/>
    <property type="molecule type" value="Genomic_DNA"/>
</dbReference>
<dbReference type="AlphaFoldDB" id="A0A3L6L594"/>
<organism evidence="2 3">
    <name type="scientific">Trypanosoma brucei equiperdum</name>
    <dbReference type="NCBI Taxonomy" id="630700"/>
    <lineage>
        <taxon>Eukaryota</taxon>
        <taxon>Discoba</taxon>
        <taxon>Euglenozoa</taxon>
        <taxon>Kinetoplastea</taxon>
        <taxon>Metakinetoplastina</taxon>
        <taxon>Trypanosomatida</taxon>
        <taxon>Trypanosomatidae</taxon>
        <taxon>Trypanosoma</taxon>
    </lineage>
</organism>
<gene>
    <name evidence="2" type="ORF">DPX39_070072400</name>
</gene>
<comment type="caution">
    <text evidence="2">The sequence shown here is derived from an EMBL/GenBank/DDBJ whole genome shotgun (WGS) entry which is preliminary data.</text>
</comment>
<accession>A0A3L6L594</accession>
<sequence>MDTSGTTSSALVIWGSTGRRLQFTRQDLRMPESVKERSNHNFFEKQWDAVAGFWMNRVVKETALQHATVDDIVRCIIKDIERRWEQRKREKALYKRRKRLLDPQGTPAFGVPSPHVLLTNFVSLQMYRHLSLSEGPLDELLRAVLGKVEEVAKEKIINYQVLVDDGGDACGSGGGGGGRDGEVDLEPVGKRLKMEERRAPTNGEEETNGGEAKEELEPPAFDDHVALVCTLSSKSSAANVVAELHGSIFDSRAIMCRFYDL</sequence>
<evidence type="ECO:0000313" key="2">
    <source>
        <dbReference type="EMBL" id="RHW71296.1"/>
    </source>
</evidence>
<feature type="compositionally biased region" description="Basic and acidic residues" evidence="1">
    <location>
        <begin position="179"/>
        <end position="199"/>
    </location>
</feature>
<proteinExistence type="predicted"/>
<reference evidence="2 3" key="1">
    <citation type="submission" date="2018-09" db="EMBL/GenBank/DDBJ databases">
        <title>whole genome sequence of T. equiperdum IVM-t1 strain.</title>
        <authorList>
            <person name="Suganuma K."/>
        </authorList>
    </citation>
    <scope>NUCLEOTIDE SEQUENCE [LARGE SCALE GENOMIC DNA]</scope>
    <source>
        <strain evidence="2 3">IVM-t1</strain>
    </source>
</reference>
<protein>
    <submittedName>
        <fullName evidence="2">Uncharacterized protein</fullName>
    </submittedName>
</protein>
<evidence type="ECO:0000256" key="1">
    <source>
        <dbReference type="SAM" id="MobiDB-lite"/>
    </source>
</evidence>
<dbReference type="Proteomes" id="UP000266743">
    <property type="component" value="Chromosome 7"/>
</dbReference>
<evidence type="ECO:0000313" key="3">
    <source>
        <dbReference type="Proteomes" id="UP000266743"/>
    </source>
</evidence>
<feature type="region of interest" description="Disordered" evidence="1">
    <location>
        <begin position="170"/>
        <end position="217"/>
    </location>
</feature>